<keyword evidence="2" id="KW-1185">Reference proteome</keyword>
<protein>
    <submittedName>
        <fullName evidence="1">Uncharacterized protein</fullName>
    </submittedName>
</protein>
<comment type="caution">
    <text evidence="1">The sequence shown here is derived from an EMBL/GenBank/DDBJ whole genome shotgun (WGS) entry which is preliminary data.</text>
</comment>
<reference evidence="1 2" key="1">
    <citation type="journal article" date="2018" name="Front. Plant Sci.">
        <title>Red Clover (Trifolium pratense) and Zigzag Clover (T. medium) - A Picture of Genomic Similarities and Differences.</title>
        <authorList>
            <person name="Dluhosova J."/>
            <person name="Istvanek J."/>
            <person name="Nedelnik J."/>
            <person name="Repkova J."/>
        </authorList>
    </citation>
    <scope>NUCLEOTIDE SEQUENCE [LARGE SCALE GENOMIC DNA]</scope>
    <source>
        <strain evidence="2">cv. 10/8</strain>
        <tissue evidence="1">Leaf</tissue>
    </source>
</reference>
<feature type="non-terminal residue" evidence="1">
    <location>
        <position position="32"/>
    </location>
</feature>
<name>A0A392UF72_9FABA</name>
<organism evidence="1 2">
    <name type="scientific">Trifolium medium</name>
    <dbReference type="NCBI Taxonomy" id="97028"/>
    <lineage>
        <taxon>Eukaryota</taxon>
        <taxon>Viridiplantae</taxon>
        <taxon>Streptophyta</taxon>
        <taxon>Embryophyta</taxon>
        <taxon>Tracheophyta</taxon>
        <taxon>Spermatophyta</taxon>
        <taxon>Magnoliopsida</taxon>
        <taxon>eudicotyledons</taxon>
        <taxon>Gunneridae</taxon>
        <taxon>Pentapetalae</taxon>
        <taxon>rosids</taxon>
        <taxon>fabids</taxon>
        <taxon>Fabales</taxon>
        <taxon>Fabaceae</taxon>
        <taxon>Papilionoideae</taxon>
        <taxon>50 kb inversion clade</taxon>
        <taxon>NPAAA clade</taxon>
        <taxon>Hologalegina</taxon>
        <taxon>IRL clade</taxon>
        <taxon>Trifolieae</taxon>
        <taxon>Trifolium</taxon>
    </lineage>
</organism>
<proteinExistence type="predicted"/>
<evidence type="ECO:0000313" key="2">
    <source>
        <dbReference type="Proteomes" id="UP000265520"/>
    </source>
</evidence>
<evidence type="ECO:0000313" key="1">
    <source>
        <dbReference type="EMBL" id="MCI70385.1"/>
    </source>
</evidence>
<dbReference type="AlphaFoldDB" id="A0A392UF72"/>
<accession>A0A392UF72</accession>
<dbReference type="EMBL" id="LXQA010774849">
    <property type="protein sequence ID" value="MCI70385.1"/>
    <property type="molecule type" value="Genomic_DNA"/>
</dbReference>
<sequence>MCISRPEDFFISEDVSAEITALSRWENFPQAM</sequence>
<dbReference type="Proteomes" id="UP000265520">
    <property type="component" value="Unassembled WGS sequence"/>
</dbReference>